<organism evidence="4 5">
    <name type="scientific">Candidatus Schekmanbacteria bacterium RBG_16_38_11</name>
    <dbReference type="NCBI Taxonomy" id="1817880"/>
    <lineage>
        <taxon>Bacteria</taxon>
        <taxon>Candidatus Schekmaniibacteriota</taxon>
    </lineage>
</organism>
<dbReference type="Proteomes" id="UP000178435">
    <property type="component" value="Unassembled WGS sequence"/>
</dbReference>
<dbReference type="GO" id="GO:0019752">
    <property type="term" value="P:carboxylic acid metabolic process"/>
    <property type="evidence" value="ECO:0007669"/>
    <property type="project" value="UniProtKB-ARBA"/>
</dbReference>
<dbReference type="GO" id="GO:0016903">
    <property type="term" value="F:oxidoreductase activity, acting on the aldehyde or oxo group of donors"/>
    <property type="evidence" value="ECO:0007669"/>
    <property type="project" value="UniProtKB-ARBA"/>
</dbReference>
<dbReference type="InterPro" id="IPR029061">
    <property type="entry name" value="THDP-binding"/>
</dbReference>
<accession>A0A1F7RVJ1</accession>
<evidence type="ECO:0000259" key="3">
    <source>
        <dbReference type="Pfam" id="PF17147"/>
    </source>
</evidence>
<dbReference type="InterPro" id="IPR002880">
    <property type="entry name" value="Pyrv_Fd/Flavodoxin_OxRdtase_N"/>
</dbReference>
<evidence type="ECO:0000256" key="1">
    <source>
        <dbReference type="ARBA" id="ARBA00023002"/>
    </source>
</evidence>
<reference evidence="4 5" key="1">
    <citation type="journal article" date="2016" name="Nat. Commun.">
        <title>Thousands of microbial genomes shed light on interconnected biogeochemical processes in an aquifer system.</title>
        <authorList>
            <person name="Anantharaman K."/>
            <person name="Brown C.T."/>
            <person name="Hug L.A."/>
            <person name="Sharon I."/>
            <person name="Castelle C.J."/>
            <person name="Probst A.J."/>
            <person name="Thomas B.C."/>
            <person name="Singh A."/>
            <person name="Wilkins M.J."/>
            <person name="Karaoz U."/>
            <person name="Brodie E.L."/>
            <person name="Williams K.H."/>
            <person name="Hubbard S.S."/>
            <person name="Banfield J.F."/>
        </authorList>
    </citation>
    <scope>NUCLEOTIDE SEQUENCE [LARGE SCALE GENOMIC DNA]</scope>
</reference>
<dbReference type="Pfam" id="PF17147">
    <property type="entry name" value="PFOR_II"/>
    <property type="match status" value="1"/>
</dbReference>
<dbReference type="CDD" id="cd07034">
    <property type="entry name" value="TPP_PYR_PFOR_IOR-alpha_like"/>
    <property type="match status" value="1"/>
</dbReference>
<evidence type="ECO:0000259" key="2">
    <source>
        <dbReference type="Pfam" id="PF01855"/>
    </source>
</evidence>
<name>A0A1F7RVJ1_9BACT</name>
<keyword evidence="4" id="KW-0670">Pyruvate</keyword>
<comment type="caution">
    <text evidence="4">The sequence shown here is derived from an EMBL/GenBank/DDBJ whole genome shotgun (WGS) entry which is preliminary data.</text>
</comment>
<dbReference type="InterPro" id="IPR050722">
    <property type="entry name" value="Pyruvate:ferred/Flavod_OxRd"/>
</dbReference>
<gene>
    <name evidence="4" type="primary">porA</name>
    <name evidence="4" type="ORF">A2149_05280</name>
</gene>
<dbReference type="InterPro" id="IPR033412">
    <property type="entry name" value="PFOR_II"/>
</dbReference>
<sequence>MKKLIMGNHAVSFGVMLSRVEVIAAYPITPQTQVVELLSEMCADNRDKMRFLKVESEHSAMASCIGASTGGARTFTATSSQGLLLMHELLHWASGARLPIVMANVNRALGPAWNIWTEQTDSLAQRDTGWIQVYCESNQEIIDTVFQAYKIAEKVLLPFMLVYDGFYLSHTSEPVDIPSQEMVDSFLPSFDPEYKTDVENPAAFSSIAYPEHYMEMRYLIKKAMDSVKDEARKVNEEFKDIFKRGYGLIDKYKVEDAKILLITTGTVASTTRIVVDNFRKRGIKVGMIKIKMFRPFPSQEIRDAVRGYDKIAVIDRNISFGCGGIFAHEIKSALSSYKNMPVVFEFIAGLGGRDVTPETIEEVVKYTMTHEQGEDGGLWVGLKT</sequence>
<dbReference type="PANTHER" id="PTHR32154:SF0">
    <property type="entry name" value="PYRUVATE-FLAVODOXIN OXIDOREDUCTASE-RELATED"/>
    <property type="match status" value="1"/>
</dbReference>
<dbReference type="EMBL" id="MGDF01000088">
    <property type="protein sequence ID" value="OGL45563.1"/>
    <property type="molecule type" value="Genomic_DNA"/>
</dbReference>
<dbReference type="FunFam" id="3.40.50.920:FF:000010">
    <property type="entry name" value="Pyruvate ferredoxin oxidoreductase, alpha subunit"/>
    <property type="match status" value="1"/>
</dbReference>
<dbReference type="Gene3D" id="3.40.50.970">
    <property type="match status" value="1"/>
</dbReference>
<dbReference type="Gene3D" id="3.40.50.920">
    <property type="match status" value="1"/>
</dbReference>
<evidence type="ECO:0000313" key="4">
    <source>
        <dbReference type="EMBL" id="OGL45563.1"/>
    </source>
</evidence>
<dbReference type="Pfam" id="PF01855">
    <property type="entry name" value="POR_N"/>
    <property type="match status" value="1"/>
</dbReference>
<dbReference type="PANTHER" id="PTHR32154">
    <property type="entry name" value="PYRUVATE-FLAVODOXIN OXIDOREDUCTASE-RELATED"/>
    <property type="match status" value="1"/>
</dbReference>
<proteinExistence type="predicted"/>
<dbReference type="FunFam" id="3.40.50.970:FF:000012">
    <property type="entry name" value="Pyruvate:ferredoxin (Flavodoxin) oxidoreductase"/>
    <property type="match status" value="1"/>
</dbReference>
<dbReference type="SUPFAM" id="SSF52518">
    <property type="entry name" value="Thiamin diphosphate-binding fold (THDP-binding)"/>
    <property type="match status" value="1"/>
</dbReference>
<feature type="domain" description="Pyruvate flavodoxin/ferredoxin oxidoreductase pyrimidine binding" evidence="2">
    <location>
        <begin position="15"/>
        <end position="235"/>
    </location>
</feature>
<keyword evidence="1" id="KW-0560">Oxidoreductase</keyword>
<dbReference type="InterPro" id="IPR009014">
    <property type="entry name" value="Transketo_C/PFOR_II"/>
</dbReference>
<evidence type="ECO:0000313" key="5">
    <source>
        <dbReference type="Proteomes" id="UP000178435"/>
    </source>
</evidence>
<protein>
    <submittedName>
        <fullName evidence="4">Pyruvate ferredoxin oxidoreductase</fullName>
    </submittedName>
</protein>
<dbReference type="AlphaFoldDB" id="A0A1F7RVJ1"/>
<feature type="domain" description="Pyruvate:ferredoxin oxidoreductase core" evidence="3">
    <location>
        <begin position="257"/>
        <end position="360"/>
    </location>
</feature>
<dbReference type="GO" id="GO:0006979">
    <property type="term" value="P:response to oxidative stress"/>
    <property type="evidence" value="ECO:0007669"/>
    <property type="project" value="TreeGrafter"/>
</dbReference>
<dbReference type="SUPFAM" id="SSF52922">
    <property type="entry name" value="TK C-terminal domain-like"/>
    <property type="match status" value="1"/>
</dbReference>